<dbReference type="PANTHER" id="PTHR45626">
    <property type="entry name" value="TRANSCRIPTION TERMINATION FACTOR 2-RELATED"/>
    <property type="match status" value="1"/>
</dbReference>
<evidence type="ECO:0000256" key="5">
    <source>
        <dbReference type="ARBA" id="ARBA00022840"/>
    </source>
</evidence>
<evidence type="ECO:0000256" key="1">
    <source>
        <dbReference type="ARBA" id="ARBA00008438"/>
    </source>
</evidence>
<keyword evidence="5" id="KW-0067">ATP-binding</keyword>
<evidence type="ECO:0000313" key="12">
    <source>
        <dbReference type="Proteomes" id="UP001491310"/>
    </source>
</evidence>
<dbReference type="Gene3D" id="3.40.50.300">
    <property type="entry name" value="P-loop containing nucleotide triphosphate hydrolases"/>
    <property type="match status" value="2"/>
</dbReference>
<feature type="domain" description="Helicase C-terminal" evidence="10">
    <location>
        <begin position="744"/>
        <end position="899"/>
    </location>
</feature>
<dbReference type="Proteomes" id="UP001491310">
    <property type="component" value="Unassembled WGS sequence"/>
</dbReference>
<dbReference type="InterPro" id="IPR001650">
    <property type="entry name" value="Helicase_C-like"/>
</dbReference>
<comment type="similarity">
    <text evidence="1">Belongs to the SNF2/RAD54 helicase family. RAD16 subfamily.</text>
</comment>
<accession>A0ABR2YNC3</accession>
<dbReference type="InterPro" id="IPR050628">
    <property type="entry name" value="SNF2_RAD54_helicase_TF"/>
</dbReference>
<dbReference type="PANTHER" id="PTHR45626:SF16">
    <property type="entry name" value="ATP-DEPENDENT HELICASE ULS1"/>
    <property type="match status" value="1"/>
</dbReference>
<keyword evidence="6" id="KW-0863">Zinc-finger</keyword>
<dbReference type="InterPro" id="IPR000330">
    <property type="entry name" value="SNF2_N"/>
</dbReference>
<protein>
    <submittedName>
        <fullName evidence="11">Uncharacterized protein</fullName>
    </submittedName>
</protein>
<dbReference type="SMART" id="SM00490">
    <property type="entry name" value="HELICc"/>
    <property type="match status" value="1"/>
</dbReference>
<sequence>MARAVKAEPRAVKAEPRAVKAEPSAAAVSLTAQQPGAYPAQLQARAAVKAEAPNGICPDFSKPGPSQRNDAIDEDGFAGGVEGVQNVEEEAALEGVLEGLKMADAPKADLPAGSMTVTLHDYQKRALGWMKRRENPGSVNAVCGGILADEQGLGKTVQAIALIVLEPPSRADAEAAVSEAQREQNAMGLHPESAQARAARAAGIGIFPAAAGSARNASADGDSAGAGSDGSEGKAEAEGGACESPPRKKAKKGPIQYQPCGRGEDCTCAICKKAKDQQRKAAEREAQRSWRAEMAARKEAKDRASQGPPKGQPLRTKTPGKSEGKLLLPDIMSPDGSVAKRTLVVCPLCVAAQWVDEVREKAPQLRVALYHGPNRARVFSPALLACYDVIVTTYWVLASEFGASPQGSLYRVRWHRCILDEAHLIRNSRTNAAQAAAKIDATRRWCLTGTPIINAATDVHMLFVFLQYAPFDNIETFNRLIRNKIQTVKLRNGNRITPNQARRAEGYRELRTAMRAVTLRRMKSDQYNGQPLVVLPPKVITVSEMQFSEEEEAIYTAFEDKSQLDFKEYVRKGFGANYSHILVLLMRLRQVCIHPWLAQSKEDASRAAEEGSQEEENPNAHPSGLTVERAAELLEKLTGGDAGECPICMDGAQDAVLTACAHGPFCRECIISSLQHQGGDQAEGTCPLCRAELAPAKLFSAAQLQPPAPKDIEEEAAELEAAKGKDDDWALEEERFVSSSKLEAVVRLLEQYREQDEAAGPGAPPTKTIVFSTFTRALDLLERRLRPGNIGFLRLDGRMRLSQRTDTIRAFARDPQARVLLASTKAAGMGLNVTCACRAVILDVWWNGAFEDQAVDRCHRLGQTREVHVSKLIMMRRDPTKETVEQRIMAMQDAKREIAEAALGSEGTSGGARLSLNDLRVLFGIRRRN</sequence>
<evidence type="ECO:0000256" key="6">
    <source>
        <dbReference type="PROSITE-ProRule" id="PRU00175"/>
    </source>
</evidence>
<dbReference type="PROSITE" id="PS51194">
    <property type="entry name" value="HELICASE_CTER"/>
    <property type="match status" value="1"/>
</dbReference>
<dbReference type="Pfam" id="PF13920">
    <property type="entry name" value="zf-C3HC4_3"/>
    <property type="match status" value="1"/>
</dbReference>
<dbReference type="SUPFAM" id="SSF52540">
    <property type="entry name" value="P-loop containing nucleoside triphosphate hydrolases"/>
    <property type="match status" value="2"/>
</dbReference>
<dbReference type="InterPro" id="IPR038718">
    <property type="entry name" value="SNF2-like_sf"/>
</dbReference>
<feature type="region of interest" description="Disordered" evidence="7">
    <location>
        <begin position="214"/>
        <end position="256"/>
    </location>
</feature>
<feature type="compositionally biased region" description="Basic and acidic residues" evidence="7">
    <location>
        <begin position="282"/>
        <end position="304"/>
    </location>
</feature>
<dbReference type="InterPro" id="IPR013083">
    <property type="entry name" value="Znf_RING/FYVE/PHD"/>
</dbReference>
<dbReference type="SUPFAM" id="SSF57850">
    <property type="entry name" value="RING/U-box"/>
    <property type="match status" value="1"/>
</dbReference>
<keyword evidence="2" id="KW-0547">Nucleotide-binding</keyword>
<dbReference type="SMART" id="SM00487">
    <property type="entry name" value="DEXDc"/>
    <property type="match status" value="1"/>
</dbReference>
<dbReference type="InterPro" id="IPR027417">
    <property type="entry name" value="P-loop_NTPase"/>
</dbReference>
<keyword evidence="6" id="KW-0479">Metal-binding</keyword>
<evidence type="ECO:0000256" key="4">
    <source>
        <dbReference type="ARBA" id="ARBA00022806"/>
    </source>
</evidence>
<dbReference type="CDD" id="cd18793">
    <property type="entry name" value="SF2_C_SNF"/>
    <property type="match status" value="1"/>
</dbReference>
<feature type="compositionally biased region" description="Low complexity" evidence="7">
    <location>
        <begin position="214"/>
        <end position="226"/>
    </location>
</feature>
<proteinExistence type="inferred from homology"/>
<evidence type="ECO:0000259" key="9">
    <source>
        <dbReference type="PROSITE" id="PS51192"/>
    </source>
</evidence>
<gene>
    <name evidence="11" type="ORF">WJX75_002756</name>
</gene>
<dbReference type="PROSITE" id="PS51192">
    <property type="entry name" value="HELICASE_ATP_BIND_1"/>
    <property type="match status" value="1"/>
</dbReference>
<dbReference type="InterPro" id="IPR049730">
    <property type="entry name" value="SNF2/RAD54-like_C"/>
</dbReference>
<dbReference type="SMART" id="SM00184">
    <property type="entry name" value="RING"/>
    <property type="match status" value="1"/>
</dbReference>
<keyword evidence="3" id="KW-0378">Hydrolase</keyword>
<dbReference type="Pfam" id="PF00176">
    <property type="entry name" value="SNF2-rel_dom"/>
    <property type="match status" value="1"/>
</dbReference>
<dbReference type="InterPro" id="IPR001841">
    <property type="entry name" value="Znf_RING"/>
</dbReference>
<keyword evidence="12" id="KW-1185">Reference proteome</keyword>
<feature type="domain" description="Helicase ATP-binding" evidence="9">
    <location>
        <begin position="340"/>
        <end position="469"/>
    </location>
</feature>
<comment type="caution">
    <text evidence="11">The sequence shown here is derived from an EMBL/GenBank/DDBJ whole genome shotgun (WGS) entry which is preliminary data.</text>
</comment>
<feature type="region of interest" description="Disordered" evidence="7">
    <location>
        <begin position="174"/>
        <end position="194"/>
    </location>
</feature>
<evidence type="ECO:0000256" key="3">
    <source>
        <dbReference type="ARBA" id="ARBA00022801"/>
    </source>
</evidence>
<evidence type="ECO:0000313" key="11">
    <source>
        <dbReference type="EMBL" id="KAK9908100.1"/>
    </source>
</evidence>
<dbReference type="Pfam" id="PF00271">
    <property type="entry name" value="Helicase_C"/>
    <property type="match status" value="1"/>
</dbReference>
<feature type="domain" description="RING-type" evidence="8">
    <location>
        <begin position="645"/>
        <end position="690"/>
    </location>
</feature>
<keyword evidence="4" id="KW-0347">Helicase</keyword>
<evidence type="ECO:0000259" key="8">
    <source>
        <dbReference type="PROSITE" id="PS50089"/>
    </source>
</evidence>
<dbReference type="Gene3D" id="3.30.40.10">
    <property type="entry name" value="Zinc/RING finger domain, C3HC4 (zinc finger)"/>
    <property type="match status" value="1"/>
</dbReference>
<reference evidence="11 12" key="1">
    <citation type="journal article" date="2024" name="Nat. Commun.">
        <title>Phylogenomics reveals the evolutionary origins of lichenization in chlorophyte algae.</title>
        <authorList>
            <person name="Puginier C."/>
            <person name="Libourel C."/>
            <person name="Otte J."/>
            <person name="Skaloud P."/>
            <person name="Haon M."/>
            <person name="Grisel S."/>
            <person name="Petersen M."/>
            <person name="Berrin J.G."/>
            <person name="Delaux P.M."/>
            <person name="Dal Grande F."/>
            <person name="Keller J."/>
        </authorList>
    </citation>
    <scope>NUCLEOTIDE SEQUENCE [LARGE SCALE GENOMIC DNA]</scope>
    <source>
        <strain evidence="11 12">SAG 216-7</strain>
    </source>
</reference>
<evidence type="ECO:0000259" key="10">
    <source>
        <dbReference type="PROSITE" id="PS51194"/>
    </source>
</evidence>
<dbReference type="InterPro" id="IPR014001">
    <property type="entry name" value="Helicase_ATP-bd"/>
</dbReference>
<feature type="region of interest" description="Disordered" evidence="7">
    <location>
        <begin position="282"/>
        <end position="324"/>
    </location>
</feature>
<evidence type="ECO:0000256" key="2">
    <source>
        <dbReference type="ARBA" id="ARBA00022741"/>
    </source>
</evidence>
<keyword evidence="6" id="KW-0862">Zinc</keyword>
<dbReference type="Gene3D" id="3.40.50.10810">
    <property type="entry name" value="Tandem AAA-ATPase domain"/>
    <property type="match status" value="2"/>
</dbReference>
<feature type="region of interest" description="Disordered" evidence="7">
    <location>
        <begin position="604"/>
        <end position="625"/>
    </location>
</feature>
<organism evidence="11 12">
    <name type="scientific">Coccomyxa subellipsoidea</name>
    <dbReference type="NCBI Taxonomy" id="248742"/>
    <lineage>
        <taxon>Eukaryota</taxon>
        <taxon>Viridiplantae</taxon>
        <taxon>Chlorophyta</taxon>
        <taxon>core chlorophytes</taxon>
        <taxon>Trebouxiophyceae</taxon>
        <taxon>Trebouxiophyceae incertae sedis</taxon>
        <taxon>Coccomyxaceae</taxon>
        <taxon>Coccomyxa</taxon>
    </lineage>
</organism>
<dbReference type="PROSITE" id="PS50089">
    <property type="entry name" value="ZF_RING_2"/>
    <property type="match status" value="1"/>
</dbReference>
<dbReference type="CDD" id="cd18008">
    <property type="entry name" value="DEXDc_SHPRH-like"/>
    <property type="match status" value="1"/>
</dbReference>
<name>A0ABR2YNC3_9CHLO</name>
<dbReference type="EMBL" id="JALJOT010000008">
    <property type="protein sequence ID" value="KAK9908100.1"/>
    <property type="molecule type" value="Genomic_DNA"/>
</dbReference>
<evidence type="ECO:0000256" key="7">
    <source>
        <dbReference type="SAM" id="MobiDB-lite"/>
    </source>
</evidence>